<organism evidence="4 5">
    <name type="scientific">Colletotrichum karsti</name>
    <dbReference type="NCBI Taxonomy" id="1095194"/>
    <lineage>
        <taxon>Eukaryota</taxon>
        <taxon>Fungi</taxon>
        <taxon>Dikarya</taxon>
        <taxon>Ascomycota</taxon>
        <taxon>Pezizomycotina</taxon>
        <taxon>Sordariomycetes</taxon>
        <taxon>Hypocreomycetidae</taxon>
        <taxon>Glomerellales</taxon>
        <taxon>Glomerellaceae</taxon>
        <taxon>Colletotrichum</taxon>
        <taxon>Colletotrichum boninense species complex</taxon>
    </lineage>
</organism>
<protein>
    <recommendedName>
        <fullName evidence="6">Rhamnolipids biosynthesis 3-oxoacyl-[acyl-carrier-protein] reductase</fullName>
    </recommendedName>
</protein>
<dbReference type="InterPro" id="IPR036291">
    <property type="entry name" value="NAD(P)-bd_dom_sf"/>
</dbReference>
<evidence type="ECO:0000256" key="1">
    <source>
        <dbReference type="ARBA" id="ARBA00006484"/>
    </source>
</evidence>
<dbReference type="InterPro" id="IPR052178">
    <property type="entry name" value="Sec_Metab_Biosynth_SDR"/>
</dbReference>
<dbReference type="InterPro" id="IPR002347">
    <property type="entry name" value="SDR_fam"/>
</dbReference>
<evidence type="ECO:0000256" key="2">
    <source>
        <dbReference type="ARBA" id="ARBA00022857"/>
    </source>
</evidence>
<keyword evidence="5" id="KW-1185">Reference proteome</keyword>
<sequence length="283" mass="29317">MSDLKNFGSAFSLEGKTALVTGGSRGLGLHMATAFLLAGCSQVIITARKRGGDQGIDQAVDKLNKLRGSRGKAIGIAANVADSQDIIRLIGEIKAIVGEKGLHILVCNAGAAWGSKFEDAPPSSSVKILDLNVRGVFELVQKSLPLLEMAASKEDPARLLIVSSTAGTNVPHVGEHGTIMYSTSKAAANHLGRNFAVELGPRNITSNIIAPGFFPSKLAQGLISNLGGVEELSRDNPLGRLGEPDDIAGVAVFLCSPAGKYVNGVDISVDGGARLAAGRLSRL</sequence>
<dbReference type="AlphaFoldDB" id="A0A9P6LEL9"/>
<evidence type="ECO:0000256" key="3">
    <source>
        <dbReference type="ARBA" id="ARBA00023002"/>
    </source>
</evidence>
<dbReference type="Gene3D" id="3.40.50.720">
    <property type="entry name" value="NAD(P)-binding Rossmann-like Domain"/>
    <property type="match status" value="1"/>
</dbReference>
<comment type="caution">
    <text evidence="4">The sequence shown here is derived from an EMBL/GenBank/DDBJ whole genome shotgun (WGS) entry which is preliminary data.</text>
</comment>
<keyword evidence="2" id="KW-0521">NADP</keyword>
<dbReference type="GeneID" id="62168926"/>
<reference evidence="4" key="2">
    <citation type="submission" date="2020-11" db="EMBL/GenBank/DDBJ databases">
        <title>Whole genome sequencing of Colletotrichum sp.</title>
        <authorList>
            <person name="Li H."/>
        </authorList>
    </citation>
    <scope>NUCLEOTIDE SEQUENCE</scope>
    <source>
        <strain evidence="4">CkLH20</strain>
    </source>
</reference>
<keyword evidence="3" id="KW-0560">Oxidoreductase</keyword>
<dbReference type="Proteomes" id="UP000781932">
    <property type="component" value="Unassembled WGS sequence"/>
</dbReference>
<dbReference type="OrthoDB" id="294295at2759"/>
<gene>
    <name evidence="4" type="ORF">CkaCkLH20_13141</name>
</gene>
<name>A0A9P6LEL9_9PEZI</name>
<dbReference type="PANTHER" id="PTHR43618:SF3">
    <property type="entry name" value="NAD(P)-BINDING PROTEIN"/>
    <property type="match status" value="1"/>
</dbReference>
<dbReference type="SUPFAM" id="SSF51735">
    <property type="entry name" value="NAD(P)-binding Rossmann-fold domains"/>
    <property type="match status" value="1"/>
</dbReference>
<dbReference type="RefSeq" id="XP_038738833.1">
    <property type="nucleotide sequence ID" value="XM_038895852.1"/>
</dbReference>
<dbReference type="PANTHER" id="PTHR43618">
    <property type="entry name" value="7-ALPHA-HYDROXYSTEROID DEHYDROGENASE"/>
    <property type="match status" value="1"/>
</dbReference>
<dbReference type="EMBL" id="JAATWM020000074">
    <property type="protein sequence ID" value="KAF9869372.1"/>
    <property type="molecule type" value="Genomic_DNA"/>
</dbReference>
<dbReference type="FunFam" id="3.40.50.720:FF:000084">
    <property type="entry name" value="Short-chain dehydrogenase reductase"/>
    <property type="match status" value="1"/>
</dbReference>
<accession>A0A9P6LEL9</accession>
<comment type="similarity">
    <text evidence="1">Belongs to the short-chain dehydrogenases/reductases (SDR) family.</text>
</comment>
<evidence type="ECO:0000313" key="4">
    <source>
        <dbReference type="EMBL" id="KAF9869372.1"/>
    </source>
</evidence>
<dbReference type="Pfam" id="PF13561">
    <property type="entry name" value="adh_short_C2"/>
    <property type="match status" value="1"/>
</dbReference>
<dbReference type="GO" id="GO:0016491">
    <property type="term" value="F:oxidoreductase activity"/>
    <property type="evidence" value="ECO:0007669"/>
    <property type="project" value="UniProtKB-KW"/>
</dbReference>
<dbReference type="PRINTS" id="PR00081">
    <property type="entry name" value="GDHRDH"/>
</dbReference>
<reference evidence="4" key="1">
    <citation type="submission" date="2020-03" db="EMBL/GenBank/DDBJ databases">
        <authorList>
            <person name="He L."/>
        </authorList>
    </citation>
    <scope>NUCLEOTIDE SEQUENCE</scope>
    <source>
        <strain evidence="4">CkLH20</strain>
    </source>
</reference>
<evidence type="ECO:0008006" key="6">
    <source>
        <dbReference type="Google" id="ProtNLM"/>
    </source>
</evidence>
<proteinExistence type="inferred from homology"/>
<evidence type="ECO:0000313" key="5">
    <source>
        <dbReference type="Proteomes" id="UP000781932"/>
    </source>
</evidence>